<dbReference type="Gene3D" id="3.30.420.10">
    <property type="entry name" value="Ribonuclease H-like superfamily/Ribonuclease H"/>
    <property type="match status" value="1"/>
</dbReference>
<dbReference type="InterPro" id="IPR053151">
    <property type="entry name" value="RNase_H-like"/>
</dbReference>
<evidence type="ECO:0000256" key="1">
    <source>
        <dbReference type="SAM" id="MobiDB-lite"/>
    </source>
</evidence>
<feature type="region of interest" description="Disordered" evidence="1">
    <location>
        <begin position="1"/>
        <end position="175"/>
    </location>
</feature>
<sequence>MNNIRPELLEDFGPWMMVSRPTRRPIQKSKKAEQASSVKTRGNQKETQREGSRFSVLNGAMEERQESEKGQQKHQQSKENVVEKVPENLSGENATSKKERSTKENEEDKTKNTTEKTMKTKTQGKKENQKTPGVNQKQKTKPATVPLVTKPKPKMNEQSQSASRSSPTVKGERANAKGKEIMGIKNQGHKPHYLKGTPTPKPDLGEDTMIWGIEPDGRFCLKSAYYLIWKQRNEEAMEEKAFNKQSLLHRILAYFKIVRQSQVLNNKICSEEPIRKETQSLGWTPPQEGWVKINTDGSVFAEDKAAAGGLIRDPLGRCLEAFAINLGSCSITGAELKAVEAGLSAAWRRGFRRVILCLDSTTAINIIQNVKD</sequence>
<feature type="compositionally biased region" description="Polar residues" evidence="1">
    <location>
        <begin position="156"/>
        <end position="168"/>
    </location>
</feature>
<dbReference type="PROSITE" id="PS50879">
    <property type="entry name" value="RNASE_H_1"/>
    <property type="match status" value="1"/>
</dbReference>
<feature type="compositionally biased region" description="Basic and acidic residues" evidence="1">
    <location>
        <begin position="61"/>
        <end position="86"/>
    </location>
</feature>
<dbReference type="InterPro" id="IPR044730">
    <property type="entry name" value="RNase_H-like_dom_plant"/>
</dbReference>
<protein>
    <recommendedName>
        <fullName evidence="2">RNase H type-1 domain-containing protein</fullName>
    </recommendedName>
</protein>
<dbReference type="CDD" id="cd06222">
    <property type="entry name" value="RNase_H_like"/>
    <property type="match status" value="1"/>
</dbReference>
<name>A0AAV0P099_9ROSI</name>
<dbReference type="Proteomes" id="UP001154282">
    <property type="component" value="Unassembled WGS sequence"/>
</dbReference>
<dbReference type="EMBL" id="CAMGYJ010000008">
    <property type="protein sequence ID" value="CAI0464349.1"/>
    <property type="molecule type" value="Genomic_DNA"/>
</dbReference>
<dbReference type="GO" id="GO:0004523">
    <property type="term" value="F:RNA-DNA hybrid ribonuclease activity"/>
    <property type="evidence" value="ECO:0007669"/>
    <property type="project" value="InterPro"/>
</dbReference>
<keyword evidence="4" id="KW-1185">Reference proteome</keyword>
<dbReference type="GO" id="GO:0003676">
    <property type="term" value="F:nucleic acid binding"/>
    <property type="evidence" value="ECO:0007669"/>
    <property type="project" value="InterPro"/>
</dbReference>
<dbReference type="AlphaFoldDB" id="A0AAV0P099"/>
<dbReference type="SUPFAM" id="SSF53098">
    <property type="entry name" value="Ribonuclease H-like"/>
    <property type="match status" value="1"/>
</dbReference>
<evidence type="ECO:0000313" key="4">
    <source>
        <dbReference type="Proteomes" id="UP001154282"/>
    </source>
</evidence>
<feature type="compositionally biased region" description="Basic and acidic residues" evidence="1">
    <location>
        <begin position="43"/>
        <end position="52"/>
    </location>
</feature>
<reference evidence="3" key="1">
    <citation type="submission" date="2022-08" db="EMBL/GenBank/DDBJ databases">
        <authorList>
            <person name="Gutierrez-Valencia J."/>
        </authorList>
    </citation>
    <scope>NUCLEOTIDE SEQUENCE</scope>
</reference>
<dbReference type="InterPro" id="IPR002156">
    <property type="entry name" value="RNaseH_domain"/>
</dbReference>
<dbReference type="PANTHER" id="PTHR47723">
    <property type="entry name" value="OS05G0353850 PROTEIN"/>
    <property type="match status" value="1"/>
</dbReference>
<gene>
    <name evidence="3" type="ORF">LITE_LOCUS36153</name>
</gene>
<evidence type="ECO:0000259" key="2">
    <source>
        <dbReference type="PROSITE" id="PS50879"/>
    </source>
</evidence>
<dbReference type="InterPro" id="IPR012337">
    <property type="entry name" value="RNaseH-like_sf"/>
</dbReference>
<dbReference type="PANTHER" id="PTHR47723:SF19">
    <property type="entry name" value="POLYNUCLEOTIDYL TRANSFERASE, RIBONUCLEASE H-LIKE SUPERFAMILY PROTEIN"/>
    <property type="match status" value="1"/>
</dbReference>
<comment type="caution">
    <text evidence="3">The sequence shown here is derived from an EMBL/GenBank/DDBJ whole genome shotgun (WGS) entry which is preliminary data.</text>
</comment>
<dbReference type="Pfam" id="PF13456">
    <property type="entry name" value="RVT_3"/>
    <property type="match status" value="1"/>
</dbReference>
<feature type="domain" description="RNase H type-1" evidence="2">
    <location>
        <begin position="287"/>
        <end position="372"/>
    </location>
</feature>
<dbReference type="InterPro" id="IPR036397">
    <property type="entry name" value="RNaseH_sf"/>
</dbReference>
<feature type="compositionally biased region" description="Basic and acidic residues" evidence="1">
    <location>
        <begin position="95"/>
        <end position="129"/>
    </location>
</feature>
<evidence type="ECO:0000313" key="3">
    <source>
        <dbReference type="EMBL" id="CAI0464349.1"/>
    </source>
</evidence>
<proteinExistence type="predicted"/>
<organism evidence="3 4">
    <name type="scientific">Linum tenue</name>
    <dbReference type="NCBI Taxonomy" id="586396"/>
    <lineage>
        <taxon>Eukaryota</taxon>
        <taxon>Viridiplantae</taxon>
        <taxon>Streptophyta</taxon>
        <taxon>Embryophyta</taxon>
        <taxon>Tracheophyta</taxon>
        <taxon>Spermatophyta</taxon>
        <taxon>Magnoliopsida</taxon>
        <taxon>eudicotyledons</taxon>
        <taxon>Gunneridae</taxon>
        <taxon>Pentapetalae</taxon>
        <taxon>rosids</taxon>
        <taxon>fabids</taxon>
        <taxon>Malpighiales</taxon>
        <taxon>Linaceae</taxon>
        <taxon>Linum</taxon>
    </lineage>
</organism>
<accession>A0AAV0P099</accession>